<protein>
    <submittedName>
        <fullName evidence="2">Uncharacterized protein</fullName>
    </submittedName>
</protein>
<proteinExistence type="predicted"/>
<dbReference type="EMBL" id="CAADJD010000019">
    <property type="protein sequence ID" value="VFS66472.1"/>
    <property type="molecule type" value="Genomic_DNA"/>
</dbReference>
<dbReference type="AlphaFoldDB" id="A0A485B209"/>
<sequence length="66" mass="7104">MFLGDFTLQWAALANGWQQPGGDPRLNNNDRDTAGKHQPQHWFATGHAVAAFWGGAYDFVGSAATG</sequence>
<name>A0A485B209_KLUCR</name>
<dbReference type="Proteomes" id="UP000401081">
    <property type="component" value="Unassembled WGS sequence"/>
</dbReference>
<accession>A0A485B209</accession>
<organism evidence="2 3">
    <name type="scientific">Kluyvera cryocrescens</name>
    <name type="common">Kluyvera citrophila</name>
    <dbReference type="NCBI Taxonomy" id="580"/>
    <lineage>
        <taxon>Bacteria</taxon>
        <taxon>Pseudomonadati</taxon>
        <taxon>Pseudomonadota</taxon>
        <taxon>Gammaproteobacteria</taxon>
        <taxon>Enterobacterales</taxon>
        <taxon>Enterobacteriaceae</taxon>
        <taxon>Kluyvera</taxon>
    </lineage>
</organism>
<feature type="region of interest" description="Disordered" evidence="1">
    <location>
        <begin position="17"/>
        <end position="38"/>
    </location>
</feature>
<evidence type="ECO:0000313" key="3">
    <source>
        <dbReference type="Proteomes" id="UP000401081"/>
    </source>
</evidence>
<gene>
    <name evidence="2" type="ORF">NCTC12993_03535</name>
</gene>
<keyword evidence="3" id="KW-1185">Reference proteome</keyword>
<reference evidence="2 3" key="1">
    <citation type="submission" date="2019-03" db="EMBL/GenBank/DDBJ databases">
        <authorList>
            <consortium name="Pathogen Informatics"/>
        </authorList>
    </citation>
    <scope>NUCLEOTIDE SEQUENCE [LARGE SCALE GENOMIC DNA]</scope>
    <source>
        <strain evidence="2 3">NCTC12993</strain>
    </source>
</reference>
<evidence type="ECO:0000313" key="2">
    <source>
        <dbReference type="EMBL" id="VFS66472.1"/>
    </source>
</evidence>
<evidence type="ECO:0000256" key="1">
    <source>
        <dbReference type="SAM" id="MobiDB-lite"/>
    </source>
</evidence>